<sequence>MTISGTLALGIRNEEPASWQYPPRWRSLHLSTSIVVRCTFRSWIQYRNQKLHGSVFGLFRRVGWSPVASGMAHPNDGSSASRTRSPRKRMAGRTGARPRLGVPGTCLHGRNRDQPISVPPRR</sequence>
<comment type="caution">
    <text evidence="2">The sequence shown here is derived from an EMBL/GenBank/DDBJ whole genome shotgun (WGS) entry which is preliminary data.</text>
</comment>
<evidence type="ECO:0000313" key="3">
    <source>
        <dbReference type="Proteomes" id="UP000092484"/>
    </source>
</evidence>
<gene>
    <name evidence="2" type="ORF">I603_0300</name>
</gene>
<protein>
    <submittedName>
        <fullName evidence="2">Uncharacterized protein</fullName>
    </submittedName>
</protein>
<reference evidence="2 3" key="1">
    <citation type="submission" date="2016-06" db="EMBL/GenBank/DDBJ databases">
        <title>Genome sequence of Porphyrobacter dokdonensis DSW-74.</title>
        <authorList>
            <person name="Kim J.F."/>
            <person name="Song J.Y."/>
        </authorList>
    </citation>
    <scope>NUCLEOTIDE SEQUENCE [LARGE SCALE GENOMIC DNA]</scope>
    <source>
        <strain evidence="2 3">DSW-74</strain>
    </source>
</reference>
<proteinExistence type="predicted"/>
<dbReference type="EMBL" id="LZYB01000001">
    <property type="protein sequence ID" value="OBV12169.1"/>
    <property type="molecule type" value="Genomic_DNA"/>
</dbReference>
<dbReference type="Proteomes" id="UP000092484">
    <property type="component" value="Unassembled WGS sequence"/>
</dbReference>
<keyword evidence="3" id="KW-1185">Reference proteome</keyword>
<evidence type="ECO:0000256" key="1">
    <source>
        <dbReference type="SAM" id="MobiDB-lite"/>
    </source>
</evidence>
<dbReference type="AlphaFoldDB" id="A0A1A7BI65"/>
<dbReference type="STRING" id="1300349.I603_0300"/>
<name>A0A1A7BI65_9SPHN</name>
<accession>A0A1A7BI65</accession>
<organism evidence="2 3">
    <name type="scientific">Erythrobacter dokdonensis DSW-74</name>
    <dbReference type="NCBI Taxonomy" id="1300349"/>
    <lineage>
        <taxon>Bacteria</taxon>
        <taxon>Pseudomonadati</taxon>
        <taxon>Pseudomonadota</taxon>
        <taxon>Alphaproteobacteria</taxon>
        <taxon>Sphingomonadales</taxon>
        <taxon>Erythrobacteraceae</taxon>
        <taxon>Erythrobacter/Porphyrobacter group</taxon>
        <taxon>Erythrobacter</taxon>
    </lineage>
</organism>
<evidence type="ECO:0000313" key="2">
    <source>
        <dbReference type="EMBL" id="OBV12169.1"/>
    </source>
</evidence>
<feature type="region of interest" description="Disordered" evidence="1">
    <location>
        <begin position="69"/>
        <end position="122"/>
    </location>
</feature>